<gene>
    <name evidence="12" type="primary">GCD7</name>
    <name evidence="12" type="ORF">MJAP1_003916</name>
</gene>
<keyword evidence="3" id="KW-0963">Cytoplasm</keyword>
<dbReference type="EMBL" id="CP119965">
    <property type="protein sequence ID" value="WFD40925.1"/>
    <property type="molecule type" value="Genomic_DNA"/>
</dbReference>
<dbReference type="GO" id="GO:0005851">
    <property type="term" value="C:eukaryotic translation initiation factor 2B complex"/>
    <property type="evidence" value="ECO:0007669"/>
    <property type="project" value="TreeGrafter"/>
</dbReference>
<protein>
    <recommendedName>
        <fullName evidence="6">Translation initiation factor eIF2B subunit beta</fullName>
    </recommendedName>
    <alternativeName>
        <fullName evidence="7">eIF2B GDP-GTP exchange factor subunit beta</fullName>
    </alternativeName>
</protein>
<feature type="region of interest" description="Disordered" evidence="10">
    <location>
        <begin position="691"/>
        <end position="713"/>
    </location>
</feature>
<name>A0AAF0F511_9BASI</name>
<sequence>MLSQCDAPFFDVHLADAGAHAEFALQVLHAGVLTHVQHAPLRLEAPGAAMDALLGALRQVLATGSSAYTLLLAYEIVLQLGERNANAYRWLMYAQDGRCLLPGLVRRLMHNVWAGHYAGQSKAALGEGESRAPALPLPGAAHKRTQPHTVDGRISRQSLEVWLQHKALALLYELFCTVRLRLAELRCMSESFITHLFEQAEATREHDDEALGMLVTQVLLALNEQYMIAAQTPDERPLSFSVLDVIRERAYATRTFAENLVFMLNRTPGADADGCRFHILVLKLLDALFAMPETASYFYMNDLKVLVDIFLRHITDLGEERELLRQVYLRVFPALLTQTQLCTVAYKRDEIRALLAAIVRHADWSGTAPRTLALAQNCLQCEWCVDAHATPIVAPIGGGAPHAQDLVREQTAKGPLFHAETSDEAIHTLLALGQMQAAAAAQGAGDATPVWPPPLPEPVESVLELDVLTLEQVASGRTSPPSSTSSAPGRRRAPPPPRPRRSAESSPRTSVESPALPPRLRSDSIETLPVRRPPPGVPARASHSTPDLALEEPSPEKHGLFSLLRMRHKGHRRLAPPPADPPPRRRAAPRPPYGKLEDVVRDRSSQLAVKEFAMQLRRQQIAGTKAVAETTAKTIRAVVSSAKYRRLEELVQMIRTVGRYLQDSLKSEPVIGNVTRRILFLLREEAKAAAHMDEPPATAQAAKAHPHPSVAQSLAALSLSPAAPSSPATSMHTARPSLGGRSFSIADLVLSGANATPRGGSPNMDQSVDDLLDASPLRNVVHAGELSDDSDDSDEPPGQSTHAYQLKPLLIQAIQELIDEIETVDTNISKDARDHIHSGEVILTVGNSSTVRNFLRSAAKHRKFITVVPESAPGFSGHELARSLSAAGLSVLLVPDSNLYALMPRVSKVLLGARCVLANGGILAAIGAKAVAMAAREHSTPIVALAGVYRISPDWTWVGPERLTGGNQGPVSQVVNYATSSRLAEEAEIANPLTRRPMCTA</sequence>
<evidence type="ECO:0000313" key="13">
    <source>
        <dbReference type="Proteomes" id="UP001217754"/>
    </source>
</evidence>
<evidence type="ECO:0000256" key="8">
    <source>
        <dbReference type="ARBA" id="ARBA00046432"/>
    </source>
</evidence>
<comment type="subcellular location">
    <subcellularLocation>
        <location evidence="1">Cytoplasm</location>
        <location evidence="1">Cytosol</location>
    </subcellularLocation>
</comment>
<dbReference type="RefSeq" id="XP_060123822.1">
    <property type="nucleotide sequence ID" value="XM_060267839.1"/>
</dbReference>
<dbReference type="InterPro" id="IPR018556">
    <property type="entry name" value="SPIN90/Ldb17_LRD"/>
</dbReference>
<dbReference type="AlphaFoldDB" id="A0AAF0F511"/>
<evidence type="ECO:0000256" key="9">
    <source>
        <dbReference type="RuleBase" id="RU003814"/>
    </source>
</evidence>
<dbReference type="GO" id="GO:0003743">
    <property type="term" value="F:translation initiation factor activity"/>
    <property type="evidence" value="ECO:0007669"/>
    <property type="project" value="UniProtKB-KW"/>
</dbReference>
<dbReference type="Gene3D" id="3.40.50.10470">
    <property type="entry name" value="Translation initiation factor eif-2b, domain 2"/>
    <property type="match status" value="1"/>
</dbReference>
<evidence type="ECO:0000256" key="6">
    <source>
        <dbReference type="ARBA" id="ARBA00044122"/>
    </source>
</evidence>
<accession>A0AAF0F511</accession>
<evidence type="ECO:0000259" key="11">
    <source>
        <dbReference type="Pfam" id="PF09431"/>
    </source>
</evidence>
<dbReference type="PANTHER" id="PTHR45859:SF1">
    <property type="entry name" value="TRANSLATION INITIATION FACTOR EIF-2B SUBUNIT BETA"/>
    <property type="match status" value="1"/>
</dbReference>
<dbReference type="GeneID" id="85227567"/>
<comment type="subunit">
    <text evidence="8">Component of the translation initiation factor 2B (eIF2B) complex which is a heterodecamer of two sets of five different subunits: alpha, beta, gamma, delta and epsilon. Subunits alpha, beta and delta comprise a regulatory subcomplex and subunits epsilon and gamma comprise a catalytic subcomplex. Within the complex, the hexameric regulatory complex resides at the center, with the two heterodimeric catalytic subcomplexes bound on opposite sides.</text>
</comment>
<dbReference type="InterPro" id="IPR042529">
    <property type="entry name" value="IF_2B-like_C"/>
</dbReference>
<feature type="region of interest" description="Disordered" evidence="10">
    <location>
        <begin position="570"/>
        <end position="595"/>
    </location>
</feature>
<organism evidence="12 13">
    <name type="scientific">Malassezia japonica</name>
    <dbReference type="NCBI Taxonomy" id="223818"/>
    <lineage>
        <taxon>Eukaryota</taxon>
        <taxon>Fungi</taxon>
        <taxon>Dikarya</taxon>
        <taxon>Basidiomycota</taxon>
        <taxon>Ustilaginomycotina</taxon>
        <taxon>Malasseziomycetes</taxon>
        <taxon>Malasseziales</taxon>
        <taxon>Malasseziaceae</taxon>
        <taxon>Malassezia</taxon>
    </lineage>
</organism>
<dbReference type="InterPro" id="IPR051855">
    <property type="entry name" value="eIF2B_beta_subunit"/>
</dbReference>
<evidence type="ECO:0000256" key="10">
    <source>
        <dbReference type="SAM" id="MobiDB-lite"/>
    </source>
</evidence>
<keyword evidence="5" id="KW-0648">Protein biosynthesis</keyword>
<evidence type="ECO:0000256" key="2">
    <source>
        <dbReference type="ARBA" id="ARBA00007251"/>
    </source>
</evidence>
<dbReference type="Pfam" id="PF01008">
    <property type="entry name" value="IF-2B"/>
    <property type="match status" value="1"/>
</dbReference>
<feature type="compositionally biased region" description="Low complexity" evidence="10">
    <location>
        <begin position="471"/>
        <end position="488"/>
    </location>
</feature>
<dbReference type="InterPro" id="IPR037171">
    <property type="entry name" value="NagB/RpiA_transferase-like"/>
</dbReference>
<dbReference type="GO" id="GO:0005829">
    <property type="term" value="C:cytosol"/>
    <property type="evidence" value="ECO:0007669"/>
    <property type="project" value="UniProtKB-SubCell"/>
</dbReference>
<dbReference type="PANTHER" id="PTHR45859">
    <property type="entry name" value="TRANSLATION INITIATION FACTOR EIF-2B SUBUNIT BETA"/>
    <property type="match status" value="1"/>
</dbReference>
<evidence type="ECO:0000313" key="12">
    <source>
        <dbReference type="EMBL" id="WFD40925.1"/>
    </source>
</evidence>
<evidence type="ECO:0000256" key="5">
    <source>
        <dbReference type="ARBA" id="ARBA00022917"/>
    </source>
</evidence>
<evidence type="ECO:0000256" key="4">
    <source>
        <dbReference type="ARBA" id="ARBA00022540"/>
    </source>
</evidence>
<proteinExistence type="inferred from homology"/>
<dbReference type="InterPro" id="IPR000649">
    <property type="entry name" value="IF-2B-related"/>
</dbReference>
<dbReference type="Proteomes" id="UP001217754">
    <property type="component" value="Chromosome 8"/>
</dbReference>
<evidence type="ECO:0000256" key="7">
    <source>
        <dbReference type="ARBA" id="ARBA00044228"/>
    </source>
</evidence>
<feature type="region of interest" description="Disordered" evidence="10">
    <location>
        <begin position="471"/>
        <end position="557"/>
    </location>
</feature>
<dbReference type="GO" id="GO:0005085">
    <property type="term" value="F:guanyl-nucleotide exchange factor activity"/>
    <property type="evidence" value="ECO:0007669"/>
    <property type="project" value="TreeGrafter"/>
</dbReference>
<keyword evidence="4" id="KW-0396">Initiation factor</keyword>
<dbReference type="Pfam" id="PF09431">
    <property type="entry name" value="SPIN90_LRD"/>
    <property type="match status" value="1"/>
</dbReference>
<feature type="domain" description="SPIN90/Ldb17 leucine-rich" evidence="11">
    <location>
        <begin position="213"/>
        <end position="351"/>
    </location>
</feature>
<evidence type="ECO:0000256" key="1">
    <source>
        <dbReference type="ARBA" id="ARBA00004514"/>
    </source>
</evidence>
<evidence type="ECO:0000256" key="3">
    <source>
        <dbReference type="ARBA" id="ARBA00022490"/>
    </source>
</evidence>
<reference evidence="12" key="1">
    <citation type="submission" date="2023-03" db="EMBL/GenBank/DDBJ databases">
        <title>Mating type loci evolution in Malassezia.</title>
        <authorList>
            <person name="Coelho M.A."/>
        </authorList>
    </citation>
    <scope>NUCLEOTIDE SEQUENCE</scope>
    <source>
        <strain evidence="12">CBS 9431</strain>
    </source>
</reference>
<comment type="similarity">
    <text evidence="2 9">Belongs to the eIF-2B alpha/beta/delta subunits family.</text>
</comment>
<dbReference type="SUPFAM" id="SSF100950">
    <property type="entry name" value="NagB/RpiA/CoA transferase-like"/>
    <property type="match status" value="1"/>
</dbReference>
<keyword evidence="13" id="KW-1185">Reference proteome</keyword>